<evidence type="ECO:0000313" key="1">
    <source>
        <dbReference type="EMBL" id="QLL77642.1"/>
    </source>
</evidence>
<sequence length="144" mass="16493">MDTQKIEYILKRSNITGCPIKAAPWLCDLLSGDNVKVRKDIHSREVGSNYRSIISISLDNKRAYRCELVVNSTVNKHDQVSRQLNSLLEGLRGYDTKNKEVRTGFKPHCDFRLVLTDDDKLKIDQVSDRLAAIIEYVKGLENKQ</sequence>
<gene>
    <name evidence="1" type="ORF">GTO87_02915</name>
</gene>
<protein>
    <submittedName>
        <fullName evidence="1">Uncharacterized protein</fullName>
    </submittedName>
</protein>
<name>A0A7H9EK35_9LACO</name>
<reference evidence="1 2" key="1">
    <citation type="submission" date="2020-01" db="EMBL/GenBank/DDBJ databases">
        <title>Complete and circular genome sequences of six lactobacillus isolates from horses.</title>
        <authorList>
            <person name="Hassan H.M."/>
        </authorList>
    </citation>
    <scope>NUCLEOTIDE SEQUENCE [LARGE SCALE GENOMIC DNA]</scope>
    <source>
        <strain evidence="1 2">1A</strain>
    </source>
</reference>
<organism evidence="1 2">
    <name type="scientific">Ligilactobacillus saerimneri</name>
    <dbReference type="NCBI Taxonomy" id="228229"/>
    <lineage>
        <taxon>Bacteria</taxon>
        <taxon>Bacillati</taxon>
        <taxon>Bacillota</taxon>
        <taxon>Bacilli</taxon>
        <taxon>Lactobacillales</taxon>
        <taxon>Lactobacillaceae</taxon>
        <taxon>Ligilactobacillus</taxon>
    </lineage>
</organism>
<accession>A0A7H9EK35</accession>
<proteinExistence type="predicted"/>
<dbReference type="Proteomes" id="UP000510886">
    <property type="component" value="Chromosome"/>
</dbReference>
<dbReference type="EMBL" id="CP047418">
    <property type="protein sequence ID" value="QLL77642.1"/>
    <property type="molecule type" value="Genomic_DNA"/>
</dbReference>
<dbReference type="AlphaFoldDB" id="A0A7H9EK35"/>
<dbReference type="KEGG" id="lsw:GTO87_02915"/>
<evidence type="ECO:0000313" key="2">
    <source>
        <dbReference type="Proteomes" id="UP000510886"/>
    </source>
</evidence>
<dbReference type="RefSeq" id="WP_180849459.1">
    <property type="nucleotide sequence ID" value="NZ_CP047418.1"/>
</dbReference>